<reference evidence="2" key="1">
    <citation type="journal article" date="2019" name="Int. J. Syst. Evol. Microbiol.">
        <title>The Global Catalogue of Microorganisms (GCM) 10K type strain sequencing project: providing services to taxonomists for standard genome sequencing and annotation.</title>
        <authorList>
            <consortium name="The Broad Institute Genomics Platform"/>
            <consortium name="The Broad Institute Genome Sequencing Center for Infectious Disease"/>
            <person name="Wu L."/>
            <person name="Ma J."/>
        </authorList>
    </citation>
    <scope>NUCLEOTIDE SEQUENCE [LARGE SCALE GENOMIC DNA]</scope>
    <source>
        <strain evidence="2">JCM 18283</strain>
    </source>
</reference>
<gene>
    <name evidence="1" type="ORF">GCM10023313_27280</name>
</gene>
<accession>A0ABP9FYJ6</accession>
<name>A0ABP9FYJ6_9SPHI</name>
<dbReference type="Proteomes" id="UP001501436">
    <property type="component" value="Unassembled WGS sequence"/>
</dbReference>
<keyword evidence="2" id="KW-1185">Reference proteome</keyword>
<dbReference type="RefSeq" id="WP_345331767.1">
    <property type="nucleotide sequence ID" value="NZ_BAABJI010000002.1"/>
</dbReference>
<sequence>MSAPTVPAYAIVELLIRLSGINKQIGDYKGHIVRNDYVDVKTTGGNLKLTTELITQQFEKPEQITANDLALTADTFRPLRKR</sequence>
<comment type="caution">
    <text evidence="1">The sequence shown here is derived from an EMBL/GenBank/DDBJ whole genome shotgun (WGS) entry which is preliminary data.</text>
</comment>
<evidence type="ECO:0000313" key="2">
    <source>
        <dbReference type="Proteomes" id="UP001501436"/>
    </source>
</evidence>
<proteinExistence type="predicted"/>
<evidence type="ECO:0000313" key="1">
    <source>
        <dbReference type="EMBL" id="GAA4921906.1"/>
    </source>
</evidence>
<organism evidence="1 2">
    <name type="scientific">Mucilaginibacter defluvii</name>
    <dbReference type="NCBI Taxonomy" id="1196019"/>
    <lineage>
        <taxon>Bacteria</taxon>
        <taxon>Pseudomonadati</taxon>
        <taxon>Bacteroidota</taxon>
        <taxon>Sphingobacteriia</taxon>
        <taxon>Sphingobacteriales</taxon>
        <taxon>Sphingobacteriaceae</taxon>
        <taxon>Mucilaginibacter</taxon>
    </lineage>
</organism>
<dbReference type="EMBL" id="BAABJI010000002">
    <property type="protein sequence ID" value="GAA4921906.1"/>
    <property type="molecule type" value="Genomic_DNA"/>
</dbReference>
<protein>
    <submittedName>
        <fullName evidence="1">Uncharacterized protein</fullName>
    </submittedName>
</protein>